<dbReference type="AlphaFoldDB" id="A0A1I6GQQ6"/>
<proteinExistence type="predicted"/>
<dbReference type="Proteomes" id="UP000198531">
    <property type="component" value="Unassembled WGS sequence"/>
</dbReference>
<evidence type="ECO:0000256" key="1">
    <source>
        <dbReference type="SAM" id="Phobius"/>
    </source>
</evidence>
<reference evidence="3" key="1">
    <citation type="submission" date="2016-10" db="EMBL/GenBank/DDBJ databases">
        <authorList>
            <person name="Varghese N."/>
            <person name="Submissions S."/>
        </authorList>
    </citation>
    <scope>NUCLEOTIDE SEQUENCE [LARGE SCALE GENOMIC DNA]</scope>
    <source>
        <strain evidence="3">CGMCC 1.7736</strain>
    </source>
</reference>
<evidence type="ECO:0000313" key="2">
    <source>
        <dbReference type="EMBL" id="SFR44466.1"/>
    </source>
</evidence>
<keyword evidence="3" id="KW-1185">Reference proteome</keyword>
<evidence type="ECO:0008006" key="4">
    <source>
        <dbReference type="Google" id="ProtNLM"/>
    </source>
</evidence>
<dbReference type="OrthoDB" id="118051at2157"/>
<name>A0A1I6GQQ6_9EURY</name>
<dbReference type="EMBL" id="FOYT01000001">
    <property type="protein sequence ID" value="SFR44466.1"/>
    <property type="molecule type" value="Genomic_DNA"/>
</dbReference>
<gene>
    <name evidence="2" type="ORF">SAMN04487947_1520</name>
</gene>
<sequence length="256" mass="27278">MPLQGDSRGVSDVLGFVLVFGLVVASVGTVYAFGVGELRDARDYERVNNAERAFEVFADNVDDVARRGAPSRGTELKLADSTLGYGETTVNVSLDATPATPAANANNSTGAVSLSPVVMTLGDAGEVRYATGAVLRTDGDGPPRMVHEPDFVFDEDRVVVQLVRSVPQGTTQVGGERIARIRTVETSRTTLLTRTDASVTLRFNVSSPYAPAWGDYFESEGFSCDAYTDSSTEVSCSLDDVSRVSVVRATVQTAFE</sequence>
<dbReference type="InterPro" id="IPR055713">
    <property type="entry name" value="DUF7289"/>
</dbReference>
<organism evidence="2 3">
    <name type="scientific">Halogeometricum rufum</name>
    <dbReference type="NCBI Taxonomy" id="553469"/>
    <lineage>
        <taxon>Archaea</taxon>
        <taxon>Methanobacteriati</taxon>
        <taxon>Methanobacteriota</taxon>
        <taxon>Stenosarchaea group</taxon>
        <taxon>Halobacteria</taxon>
        <taxon>Halobacteriales</taxon>
        <taxon>Haloferacaceae</taxon>
        <taxon>Halogeometricum</taxon>
    </lineage>
</organism>
<keyword evidence="1" id="KW-1133">Transmembrane helix</keyword>
<feature type="transmembrane region" description="Helical" evidence="1">
    <location>
        <begin position="13"/>
        <end position="36"/>
    </location>
</feature>
<dbReference type="STRING" id="553469.SAMN04487947_1520"/>
<evidence type="ECO:0000313" key="3">
    <source>
        <dbReference type="Proteomes" id="UP000198531"/>
    </source>
</evidence>
<keyword evidence="1" id="KW-0472">Membrane</keyword>
<dbReference type="RefSeq" id="WP_089806079.1">
    <property type="nucleotide sequence ID" value="NZ_FOYT01000001.1"/>
</dbReference>
<protein>
    <recommendedName>
        <fullName evidence="4">Flagellin N-terminal-like domain-containing protein</fullName>
    </recommendedName>
</protein>
<dbReference type="Pfam" id="PF23960">
    <property type="entry name" value="DUF7289"/>
    <property type="match status" value="1"/>
</dbReference>
<accession>A0A1I6GQQ6</accession>
<keyword evidence="1" id="KW-0812">Transmembrane</keyword>